<feature type="domain" description="AMP-dependent synthetase/ligase" evidence="5">
    <location>
        <begin position="12"/>
        <end position="338"/>
    </location>
</feature>
<dbReference type="CDD" id="cd17630">
    <property type="entry name" value="OSB_MenE-like"/>
    <property type="match status" value="1"/>
</dbReference>
<accession>A0ABU4IU70</accession>
<comment type="caution">
    <text evidence="7">The sequence shown here is derived from an EMBL/GenBank/DDBJ whole genome shotgun (WGS) entry which is preliminary data.</text>
</comment>
<keyword evidence="8" id="KW-1185">Reference proteome</keyword>
<dbReference type="PROSITE" id="PS00455">
    <property type="entry name" value="AMP_BINDING"/>
    <property type="match status" value="1"/>
</dbReference>
<evidence type="ECO:0000256" key="1">
    <source>
        <dbReference type="ARBA" id="ARBA00022428"/>
    </source>
</evidence>
<dbReference type="InterPro" id="IPR042099">
    <property type="entry name" value="ANL_N_sf"/>
</dbReference>
<dbReference type="EC" id="6.2.1.26" evidence="7"/>
<dbReference type="InterPro" id="IPR045851">
    <property type="entry name" value="AMP-bd_C_sf"/>
</dbReference>
<evidence type="ECO:0000259" key="5">
    <source>
        <dbReference type="Pfam" id="PF00501"/>
    </source>
</evidence>
<evidence type="ECO:0000256" key="2">
    <source>
        <dbReference type="ARBA" id="ARBA00022598"/>
    </source>
</evidence>
<evidence type="ECO:0000313" key="8">
    <source>
        <dbReference type="Proteomes" id="UP001279860"/>
    </source>
</evidence>
<dbReference type="InterPro" id="IPR025110">
    <property type="entry name" value="AMP-bd_C"/>
</dbReference>
<keyword evidence="3" id="KW-0547">Nucleotide-binding</keyword>
<evidence type="ECO:0000313" key="7">
    <source>
        <dbReference type="EMBL" id="MDW6092498.1"/>
    </source>
</evidence>
<dbReference type="Pfam" id="PF00501">
    <property type="entry name" value="AMP-binding"/>
    <property type="match status" value="1"/>
</dbReference>
<evidence type="ECO:0000256" key="3">
    <source>
        <dbReference type="ARBA" id="ARBA00022741"/>
    </source>
</evidence>
<dbReference type="SUPFAM" id="SSF56801">
    <property type="entry name" value="Acetyl-CoA synthetase-like"/>
    <property type="match status" value="1"/>
</dbReference>
<dbReference type="Pfam" id="PF13193">
    <property type="entry name" value="AMP-binding_C"/>
    <property type="match status" value="1"/>
</dbReference>
<keyword evidence="2 7" id="KW-0436">Ligase</keyword>
<dbReference type="Proteomes" id="UP001279860">
    <property type="component" value="Unassembled WGS sequence"/>
</dbReference>
<dbReference type="Gene3D" id="3.40.50.12780">
    <property type="entry name" value="N-terminal domain of ligase-like"/>
    <property type="match status" value="1"/>
</dbReference>
<keyword evidence="1" id="KW-0474">Menaquinone biosynthesis</keyword>
<evidence type="ECO:0000259" key="6">
    <source>
        <dbReference type="Pfam" id="PF13193"/>
    </source>
</evidence>
<sequence length="485" mass="53033">MTHSDQTTPWLRWAHQRPAAVALKVGQQTYTWQAVADRVAVTAASLQQQGIGPDDVVTLVGKNHPDAVWLFLATLHLGALTAFVPPQPIAILQRKLETIYRPAQTIWLFCAAPDDAAGLPAQLPNLRLVTVKNRMLSDHGGMPQPTTAVLSSHYQPEQLSTLIFTSGSTGEAKAVAHTSGQHFASAQGLLSQFHFTADDTWLLSLPIYHVSGLSIIYRWLQAGACLRIGRVEANELSDVTHASLVPTQLQRLLDQDMPHALTHVLLGGSYIPPALARRAAALGIDTWVGYGMTEAASTVTAKRVDGRESCGSVLPLRQVKIDQERIYIGGETLASGYYRQGSLTSLCDDSGWFDSKDMGYWHDQELCVTGRADNLFISGGENIHCEEIEAVLVRHPQIEAVVVVPVADATYGARPVAVIASAPDWLPSEASMRGWLDGRLEKFKWPDSYYRLPEHCRTQGIKISRAAVKTWLNAALKACRNVDPS</sequence>
<dbReference type="EMBL" id="JAWRCP010000001">
    <property type="protein sequence ID" value="MDW6092498.1"/>
    <property type="molecule type" value="Genomic_DNA"/>
</dbReference>
<dbReference type="GO" id="GO:0008756">
    <property type="term" value="F:o-succinylbenzoate-CoA ligase activity"/>
    <property type="evidence" value="ECO:0007669"/>
    <property type="project" value="UniProtKB-EC"/>
</dbReference>
<evidence type="ECO:0000256" key="4">
    <source>
        <dbReference type="ARBA" id="ARBA00022840"/>
    </source>
</evidence>
<name>A0ABU4IU70_9VIBR</name>
<dbReference type="PANTHER" id="PTHR43201:SF32">
    <property type="entry name" value="2-SUCCINYLBENZOATE--COA LIGASE, CHLOROPLASTIC_PEROXISOMAL"/>
    <property type="match status" value="1"/>
</dbReference>
<dbReference type="Gene3D" id="3.30.300.30">
    <property type="match status" value="1"/>
</dbReference>
<feature type="domain" description="AMP-binding enzyme C-terminal" evidence="6">
    <location>
        <begin position="387"/>
        <end position="454"/>
    </location>
</feature>
<keyword evidence="4" id="KW-0067">ATP-binding</keyword>
<dbReference type="PANTHER" id="PTHR43201">
    <property type="entry name" value="ACYL-COA SYNTHETASE"/>
    <property type="match status" value="1"/>
</dbReference>
<proteinExistence type="predicted"/>
<gene>
    <name evidence="7" type="primary">menE</name>
    <name evidence="7" type="ORF">SBX64_08065</name>
</gene>
<dbReference type="InterPro" id="IPR020845">
    <property type="entry name" value="AMP-binding_CS"/>
</dbReference>
<reference evidence="7 8" key="1">
    <citation type="submission" date="2023-11" db="EMBL/GenBank/DDBJ databases">
        <title>Plant-associative lifestyle of Vibrio porteresiae and its evolutionary dynamics.</title>
        <authorList>
            <person name="Rameshkumar N."/>
            <person name="Kirti K."/>
        </authorList>
    </citation>
    <scope>NUCLEOTIDE SEQUENCE [LARGE SCALE GENOMIC DNA]</scope>
    <source>
        <strain evidence="7 8">MSSRF7</strain>
    </source>
</reference>
<protein>
    <submittedName>
        <fullName evidence="7">O-succinylbenzoate--CoA ligase</fullName>
        <ecNumber evidence="7">6.2.1.26</ecNumber>
    </submittedName>
</protein>
<organism evidence="7 8">
    <name type="scientific">Vibrio rhizosphaerae</name>
    <dbReference type="NCBI Taxonomy" id="398736"/>
    <lineage>
        <taxon>Bacteria</taxon>
        <taxon>Pseudomonadati</taxon>
        <taxon>Pseudomonadota</taxon>
        <taxon>Gammaproteobacteria</taxon>
        <taxon>Vibrionales</taxon>
        <taxon>Vibrionaceae</taxon>
        <taxon>Vibrio</taxon>
    </lineage>
</organism>
<dbReference type="RefSeq" id="WP_318584721.1">
    <property type="nucleotide sequence ID" value="NZ_JAWRCP010000001.1"/>
</dbReference>
<dbReference type="NCBIfam" id="TIGR01923">
    <property type="entry name" value="menE"/>
    <property type="match status" value="1"/>
</dbReference>
<dbReference type="InterPro" id="IPR010192">
    <property type="entry name" value="MenE"/>
</dbReference>
<dbReference type="NCBIfam" id="NF006539">
    <property type="entry name" value="PRK09029.1"/>
    <property type="match status" value="1"/>
</dbReference>
<dbReference type="InterPro" id="IPR000873">
    <property type="entry name" value="AMP-dep_synth/lig_dom"/>
</dbReference>